<evidence type="ECO:0000313" key="2">
    <source>
        <dbReference type="Proteomes" id="UP000291572"/>
    </source>
</evidence>
<name>A0A8G1ZDC9_9SPHN</name>
<organism evidence="1 2">
    <name type="scientific">Sphingobium cupriresistens</name>
    <dbReference type="NCBI Taxonomy" id="1132417"/>
    <lineage>
        <taxon>Bacteria</taxon>
        <taxon>Pseudomonadati</taxon>
        <taxon>Pseudomonadota</taxon>
        <taxon>Alphaproteobacteria</taxon>
        <taxon>Sphingomonadales</taxon>
        <taxon>Sphingomonadaceae</taxon>
        <taxon>Sphingobium</taxon>
    </lineage>
</organism>
<evidence type="ECO:0000313" key="1">
    <source>
        <dbReference type="EMBL" id="RYM08000.1"/>
    </source>
</evidence>
<dbReference type="Proteomes" id="UP000291572">
    <property type="component" value="Unassembled WGS sequence"/>
</dbReference>
<comment type="caution">
    <text evidence="1">The sequence shown here is derived from an EMBL/GenBank/DDBJ whole genome shotgun (WGS) entry which is preliminary data.</text>
</comment>
<sequence length="97" mass="10955">MTLRIDEAAKKAIELRHRLAKGEAAIKAMEWLSHADILTHAKLQITSNWGSVHDGNKAALRYINEELARLAPDIIAKAKRQAQQDMDGYLGQQKDHR</sequence>
<dbReference type="AlphaFoldDB" id="A0A8G1ZDC9"/>
<reference evidence="1 2" key="1">
    <citation type="submission" date="2019-02" db="EMBL/GenBank/DDBJ databases">
        <authorList>
            <person name="Feng G."/>
        </authorList>
    </citation>
    <scope>NUCLEOTIDE SEQUENCE [LARGE SCALE GENOMIC DNA]</scope>
    <source>
        <strain evidence="1 2">CCTCC AB 2011146</strain>
    </source>
</reference>
<dbReference type="RefSeq" id="WP_129927395.1">
    <property type="nucleotide sequence ID" value="NZ_SEOO01000038.1"/>
</dbReference>
<proteinExistence type="predicted"/>
<accession>A0A8G1ZDC9</accession>
<protein>
    <submittedName>
        <fullName evidence="1">Uncharacterized protein</fullName>
    </submittedName>
</protein>
<dbReference type="EMBL" id="SEOO01000038">
    <property type="protein sequence ID" value="RYM08000.1"/>
    <property type="molecule type" value="Genomic_DNA"/>
</dbReference>
<gene>
    <name evidence="1" type="ORF">EWH12_17855</name>
</gene>